<protein>
    <submittedName>
        <fullName evidence="2">Uncharacterized protein</fullName>
    </submittedName>
</protein>
<evidence type="ECO:0000313" key="2">
    <source>
        <dbReference type="EMBL" id="JAT70282.1"/>
    </source>
</evidence>
<organism evidence="2">
    <name type="scientific">Auxenochlorella protothecoides</name>
    <name type="common">Green microalga</name>
    <name type="synonym">Chlorella protothecoides</name>
    <dbReference type="NCBI Taxonomy" id="3075"/>
    <lineage>
        <taxon>Eukaryota</taxon>
        <taxon>Viridiplantae</taxon>
        <taxon>Chlorophyta</taxon>
        <taxon>core chlorophytes</taxon>
        <taxon>Trebouxiophyceae</taxon>
        <taxon>Chlorellales</taxon>
        <taxon>Chlorellaceae</taxon>
        <taxon>Auxenochlorella</taxon>
    </lineage>
</organism>
<feature type="transmembrane region" description="Helical" evidence="1">
    <location>
        <begin position="202"/>
        <end position="221"/>
    </location>
</feature>
<feature type="transmembrane region" description="Helical" evidence="1">
    <location>
        <begin position="90"/>
        <end position="109"/>
    </location>
</feature>
<evidence type="ECO:0000256" key="1">
    <source>
        <dbReference type="SAM" id="Phobius"/>
    </source>
</evidence>
<reference evidence="2" key="1">
    <citation type="submission" date="2015-08" db="EMBL/GenBank/DDBJ databases">
        <authorList>
            <person name="Babu N.S."/>
            <person name="Beckwith C.J."/>
            <person name="Beseler K.G."/>
            <person name="Brison A."/>
            <person name="Carone J.V."/>
            <person name="Caskin T.P."/>
            <person name="Diamond M."/>
            <person name="Durham M.E."/>
            <person name="Foxe J.M."/>
            <person name="Go M."/>
            <person name="Henderson B.A."/>
            <person name="Jones I.B."/>
            <person name="McGettigan J.A."/>
            <person name="Micheletti S.J."/>
            <person name="Nasrallah M.E."/>
            <person name="Ortiz D."/>
            <person name="Piller C.R."/>
            <person name="Privatt S.R."/>
            <person name="Schneider S.L."/>
            <person name="Sharp S."/>
            <person name="Smith T.C."/>
            <person name="Stanton J.D."/>
            <person name="Ullery H.E."/>
            <person name="Wilson R.J."/>
            <person name="Serrano M.G."/>
            <person name="Buck G."/>
            <person name="Lee V."/>
            <person name="Wang Y."/>
            <person name="Carvalho R."/>
            <person name="Voegtly L."/>
            <person name="Shi R."/>
            <person name="Duckworth R."/>
            <person name="Johnson A."/>
            <person name="Loviza R."/>
            <person name="Walstead R."/>
            <person name="Shah Z."/>
            <person name="Kiflezghi M."/>
            <person name="Wade K."/>
            <person name="Ball S.L."/>
            <person name="Bradley K.W."/>
            <person name="Asai D.J."/>
            <person name="Bowman C.A."/>
            <person name="Russell D.A."/>
            <person name="Pope W.H."/>
            <person name="Jacobs-Sera D."/>
            <person name="Hendrix R.W."/>
            <person name="Hatfull G.F."/>
        </authorList>
    </citation>
    <scope>NUCLEOTIDE SEQUENCE</scope>
</reference>
<accession>A0A1D1ZTI6</accession>
<dbReference type="AlphaFoldDB" id="A0A1D1ZTI6"/>
<gene>
    <name evidence="2" type="ORF">g.26565</name>
</gene>
<proteinExistence type="predicted"/>
<name>A0A1D1ZTI6_AUXPR</name>
<sequence length="314" mass="34929">MQACQDFKGMFVVNSRPLLRDEMDPKGVAVDNLQGWTQEFRTPDLEEEYADWVARSVLWRDRMHGVISAAWDALAVWSIRGHSVPERHSLALTVPFTALACTAMLLPCLWPKLWIRHRHNLVALCMVSHTIVFAVFMSYHSIVTAVLGHTFMARVVSSGVGGPAMLSVNYECVPLPKKLATLAACTSINLAVVHQQLGAEGLPVMLAVLLFGVCYPMVLSWRAEYRMRFKFLRKLTPGARPEAGRPSAWTLLGGAWLLPHSITLSMTVMPLLCISMLARHFSAASVLGVELLTAVLQATTYFKLYIGDTDCFQR</sequence>
<keyword evidence="1" id="KW-0472">Membrane</keyword>
<keyword evidence="1" id="KW-1133">Transmembrane helix</keyword>
<feature type="transmembrane region" description="Helical" evidence="1">
    <location>
        <begin position="121"/>
        <end position="142"/>
    </location>
</feature>
<dbReference type="EMBL" id="GDKF01008340">
    <property type="protein sequence ID" value="JAT70282.1"/>
    <property type="molecule type" value="Transcribed_RNA"/>
</dbReference>
<keyword evidence="1" id="KW-0812">Transmembrane</keyword>